<accession>A0A098S649</accession>
<reference evidence="3 4" key="1">
    <citation type="journal article" date="2014" name="Int. J. Syst. Evol. Microbiol.">
        <title>Phaeodactylibacter xiamenensis gen. nov., sp. nov., a member of the family Saprospiraceae isolated from the marine alga Phaeodactylum tricornutum.</title>
        <authorList>
            <person name="Chen Z.Jr."/>
            <person name="Lei X."/>
            <person name="Lai Q."/>
            <person name="Li Y."/>
            <person name="Zhang B."/>
            <person name="Zhang J."/>
            <person name="Zhang H."/>
            <person name="Yang L."/>
            <person name="Zheng W."/>
            <person name="Tian Y."/>
            <person name="Yu Z."/>
            <person name="Xu H.Jr."/>
            <person name="Zheng T."/>
        </authorList>
    </citation>
    <scope>NUCLEOTIDE SEQUENCE [LARGE SCALE GENOMIC DNA]</scope>
    <source>
        <strain evidence="3 4">KD52</strain>
    </source>
</reference>
<proteinExistence type="predicted"/>
<dbReference type="NCBIfam" id="TIGR04183">
    <property type="entry name" value="Por_Secre_tail"/>
    <property type="match status" value="1"/>
</dbReference>
<organism evidence="3 4">
    <name type="scientific">Phaeodactylibacter xiamenensis</name>
    <dbReference type="NCBI Taxonomy" id="1524460"/>
    <lineage>
        <taxon>Bacteria</taxon>
        <taxon>Pseudomonadati</taxon>
        <taxon>Bacteroidota</taxon>
        <taxon>Saprospiria</taxon>
        <taxon>Saprospirales</taxon>
        <taxon>Haliscomenobacteraceae</taxon>
        <taxon>Phaeodactylibacter</taxon>
    </lineage>
</organism>
<keyword evidence="1" id="KW-0732">Signal</keyword>
<evidence type="ECO:0000259" key="2">
    <source>
        <dbReference type="Pfam" id="PF18962"/>
    </source>
</evidence>
<feature type="domain" description="Secretion system C-terminal sorting" evidence="2">
    <location>
        <begin position="271"/>
        <end position="344"/>
    </location>
</feature>
<gene>
    <name evidence="3" type="ORF">IX84_13620</name>
</gene>
<dbReference type="OrthoDB" id="1466161at2"/>
<evidence type="ECO:0000313" key="4">
    <source>
        <dbReference type="Proteomes" id="UP000029736"/>
    </source>
</evidence>
<sequence length="346" mass="37222">MKKLVLTAFFSAALTAALTAQVNITIELNTATIDMIDPGGLYIAGGSGFGSPGDNELTDPDGDGIYSITLQREVGFSSFYTFTNGNCGDYSCKENIAGLPCSDPANFNDRFLPPVSADTTILACFGTCDGDGSCTIVTDSIDITFHLNTENIEMIDPSGVFLAGGNNFGFPGDNPMIDPDGDGIYTITMRRPKGFASYYTFTNGACGDWSCKENLEGLPCGDPNSFNDRFLPATQSDTTIMACFGNCANDGSCQVTSTNGVAVDETLFELYPTLATGFTQLVFNERVVSMDKEIQIISAAGQMIETFDTPQQAFYQINTTDYATGLYYVRVNTATATYTRKFIVQR</sequence>
<comment type="caution">
    <text evidence="3">The sequence shown here is derived from an EMBL/GenBank/DDBJ whole genome shotgun (WGS) entry which is preliminary data.</text>
</comment>
<dbReference type="Proteomes" id="UP000029736">
    <property type="component" value="Unassembled WGS sequence"/>
</dbReference>
<dbReference type="EMBL" id="JPOS01000034">
    <property type="protein sequence ID" value="KGE87585.1"/>
    <property type="molecule type" value="Genomic_DNA"/>
</dbReference>
<dbReference type="RefSeq" id="WP_044221287.1">
    <property type="nucleotide sequence ID" value="NZ_JBKAGJ010000020.1"/>
</dbReference>
<dbReference type="InterPro" id="IPR026444">
    <property type="entry name" value="Secre_tail"/>
</dbReference>
<dbReference type="Pfam" id="PF18962">
    <property type="entry name" value="Por_Secre_tail"/>
    <property type="match status" value="1"/>
</dbReference>
<name>A0A098S649_9BACT</name>
<keyword evidence="4" id="KW-1185">Reference proteome</keyword>
<feature type="chain" id="PRO_5001939920" description="Secretion system C-terminal sorting domain-containing protein" evidence="1">
    <location>
        <begin position="21"/>
        <end position="346"/>
    </location>
</feature>
<dbReference type="STRING" id="1524460.IX84_13620"/>
<feature type="signal peptide" evidence="1">
    <location>
        <begin position="1"/>
        <end position="20"/>
    </location>
</feature>
<protein>
    <recommendedName>
        <fullName evidence="2">Secretion system C-terminal sorting domain-containing protein</fullName>
    </recommendedName>
</protein>
<evidence type="ECO:0000313" key="3">
    <source>
        <dbReference type="EMBL" id="KGE87585.1"/>
    </source>
</evidence>
<evidence type="ECO:0000256" key="1">
    <source>
        <dbReference type="SAM" id="SignalP"/>
    </source>
</evidence>
<dbReference type="AlphaFoldDB" id="A0A098S649"/>